<protein>
    <submittedName>
        <fullName evidence="3">Bacterial sugar transferase</fullName>
        <ecNumber evidence="3">2.4.1.-</ecNumber>
    </submittedName>
</protein>
<reference evidence="3 4" key="1">
    <citation type="submission" date="2008-12" db="EMBL/GenBank/DDBJ databases">
        <authorList>
            <person name="Fulton L."/>
            <person name="Clifton S."/>
            <person name="Fulton B."/>
            <person name="Xu J."/>
            <person name="Minx P."/>
            <person name="Pepin K.H."/>
            <person name="Johnson M."/>
            <person name="Bhonagiri V."/>
            <person name="Nash W.E."/>
            <person name="Mardis E.R."/>
            <person name="Wilson R.K."/>
        </authorList>
    </citation>
    <scope>NUCLEOTIDE SEQUENCE [LARGE SCALE GENOMIC DNA]</scope>
    <source>
        <strain evidence="3 4">DSM 14838</strain>
    </source>
</reference>
<dbReference type="GO" id="GO:0016780">
    <property type="term" value="F:phosphotransferase activity, for other substituted phosphate groups"/>
    <property type="evidence" value="ECO:0007669"/>
    <property type="project" value="TreeGrafter"/>
</dbReference>
<accession>E2NL67</accession>
<keyword evidence="3" id="KW-0808">Transferase</keyword>
<dbReference type="AlphaFoldDB" id="E2NL67"/>
<comment type="caution">
    <text evidence="3">The sequence shown here is derived from an EMBL/GenBank/DDBJ whole genome shotgun (WGS) entry which is preliminary data.</text>
</comment>
<dbReference type="PANTHER" id="PTHR30576:SF20">
    <property type="entry name" value="QUINOVOSAMINEPHOSPHOTRANSFERAE-RELATED"/>
    <property type="match status" value="1"/>
</dbReference>
<feature type="domain" description="Bacterial sugar transferase" evidence="2">
    <location>
        <begin position="4"/>
        <end position="165"/>
    </location>
</feature>
<dbReference type="EC" id="2.4.1.-" evidence="3"/>
<dbReference type="Proteomes" id="UP000003711">
    <property type="component" value="Unassembled WGS sequence"/>
</dbReference>
<evidence type="ECO:0000256" key="1">
    <source>
        <dbReference type="ARBA" id="ARBA00006464"/>
    </source>
</evidence>
<dbReference type="InterPro" id="IPR003362">
    <property type="entry name" value="Bact_transf"/>
</dbReference>
<organism evidence="3 4">
    <name type="scientific">Bacteroides cellulosilyticus DSM 14838</name>
    <dbReference type="NCBI Taxonomy" id="537012"/>
    <lineage>
        <taxon>Bacteria</taxon>
        <taxon>Pseudomonadati</taxon>
        <taxon>Bacteroidota</taxon>
        <taxon>Bacteroidia</taxon>
        <taxon>Bacteroidales</taxon>
        <taxon>Bacteroidaceae</taxon>
        <taxon>Bacteroides</taxon>
    </lineage>
</organism>
<sequence length="167" mass="19567">MESKGGGFYKQLRVGRNGGDFYVYKFRSMRIGSDKQGLITVGGRDPRITRVGYFIRKYKLDELPQLFNVLKGDMSLVGPRPEVRKYVDLYTEEQRRVLSVRPGITDYASIEYVDENTILGQTEDADRAYVEQILPDKIQYNMKYINHRSVKEYFKIIFLTFWSIVHS</sequence>
<reference evidence="3 4" key="2">
    <citation type="submission" date="2009-01" db="EMBL/GenBank/DDBJ databases">
        <title>Draft genome sequence of Bacteroides cellulosilyticus (DSM 14838).</title>
        <authorList>
            <person name="Sudarsanam P."/>
            <person name="Ley R."/>
            <person name="Guruge J."/>
            <person name="Turnbaugh P.J."/>
            <person name="Mahowald M."/>
            <person name="Liep D."/>
            <person name="Gordon J."/>
        </authorList>
    </citation>
    <scope>NUCLEOTIDE SEQUENCE [LARGE SCALE GENOMIC DNA]</scope>
    <source>
        <strain evidence="3 4">DSM 14838</strain>
    </source>
</reference>
<evidence type="ECO:0000313" key="4">
    <source>
        <dbReference type="Proteomes" id="UP000003711"/>
    </source>
</evidence>
<dbReference type="GO" id="GO:0016757">
    <property type="term" value="F:glycosyltransferase activity"/>
    <property type="evidence" value="ECO:0007669"/>
    <property type="project" value="UniProtKB-KW"/>
</dbReference>
<keyword evidence="3" id="KW-0328">Glycosyltransferase</keyword>
<gene>
    <name evidence="3" type="ORF">BACCELL_05061</name>
</gene>
<comment type="similarity">
    <text evidence="1">Belongs to the bacterial sugar transferase family.</text>
</comment>
<name>E2NL67_9BACE</name>
<dbReference type="HOGENOM" id="CLU_024920_1_2_10"/>
<evidence type="ECO:0000313" key="3">
    <source>
        <dbReference type="EMBL" id="EEF87343.1"/>
    </source>
</evidence>
<dbReference type="EMBL" id="ACCH01000417">
    <property type="protein sequence ID" value="EEF87343.1"/>
    <property type="molecule type" value="Genomic_DNA"/>
</dbReference>
<evidence type="ECO:0000259" key="2">
    <source>
        <dbReference type="Pfam" id="PF02397"/>
    </source>
</evidence>
<dbReference type="Pfam" id="PF02397">
    <property type="entry name" value="Bac_transf"/>
    <property type="match status" value="1"/>
</dbReference>
<proteinExistence type="inferred from homology"/>
<dbReference type="PANTHER" id="PTHR30576">
    <property type="entry name" value="COLANIC BIOSYNTHESIS UDP-GLUCOSE LIPID CARRIER TRANSFERASE"/>
    <property type="match status" value="1"/>
</dbReference>